<dbReference type="KEGG" id="prt:AUC31_11405"/>
<dbReference type="Pfam" id="PF00126">
    <property type="entry name" value="HTH_1"/>
    <property type="match status" value="1"/>
</dbReference>
<evidence type="ECO:0000259" key="5">
    <source>
        <dbReference type="PROSITE" id="PS50931"/>
    </source>
</evidence>
<keyword evidence="3" id="KW-0238">DNA-binding</keyword>
<dbReference type="SUPFAM" id="SSF46785">
    <property type="entry name" value="Winged helix' DNA-binding domain"/>
    <property type="match status" value="1"/>
</dbReference>
<dbReference type="PROSITE" id="PS50931">
    <property type="entry name" value="HTH_LYSR"/>
    <property type="match status" value="1"/>
</dbReference>
<proteinExistence type="inferred from homology"/>
<dbReference type="InterPro" id="IPR036390">
    <property type="entry name" value="WH_DNA-bd_sf"/>
</dbReference>
<gene>
    <name evidence="6" type="ORF">AUC31_11405</name>
</gene>
<dbReference type="InterPro" id="IPR005119">
    <property type="entry name" value="LysR_subst-bd"/>
</dbReference>
<evidence type="ECO:0000313" key="6">
    <source>
        <dbReference type="EMBL" id="ALS75765.1"/>
    </source>
</evidence>
<dbReference type="InterPro" id="IPR000847">
    <property type="entry name" value="LysR_HTH_N"/>
</dbReference>
<protein>
    <submittedName>
        <fullName evidence="6">LysR family transcriptional regulator</fullName>
    </submittedName>
</protein>
<evidence type="ECO:0000256" key="3">
    <source>
        <dbReference type="ARBA" id="ARBA00023125"/>
    </source>
</evidence>
<evidence type="ECO:0000313" key="7">
    <source>
        <dbReference type="Proteomes" id="UP000067683"/>
    </source>
</evidence>
<dbReference type="Gene3D" id="1.10.10.10">
    <property type="entry name" value="Winged helix-like DNA-binding domain superfamily/Winged helix DNA-binding domain"/>
    <property type="match status" value="1"/>
</dbReference>
<accession>A0A0U2ZEW4</accession>
<dbReference type="Proteomes" id="UP000067683">
    <property type="component" value="Chromosome"/>
</dbReference>
<keyword evidence="7" id="KW-1185">Reference proteome</keyword>
<dbReference type="Pfam" id="PF03466">
    <property type="entry name" value="LysR_substrate"/>
    <property type="match status" value="1"/>
</dbReference>
<dbReference type="PANTHER" id="PTHR30419:SF8">
    <property type="entry name" value="NITROGEN ASSIMILATION TRANSCRIPTIONAL ACTIVATOR-RELATED"/>
    <property type="match status" value="1"/>
</dbReference>
<keyword evidence="4" id="KW-0804">Transcription</keyword>
<evidence type="ECO:0000256" key="1">
    <source>
        <dbReference type="ARBA" id="ARBA00009437"/>
    </source>
</evidence>
<evidence type="ECO:0000256" key="2">
    <source>
        <dbReference type="ARBA" id="ARBA00023015"/>
    </source>
</evidence>
<dbReference type="PRINTS" id="PR00039">
    <property type="entry name" value="HTHLYSR"/>
</dbReference>
<dbReference type="FunFam" id="1.10.10.10:FF:000001">
    <property type="entry name" value="LysR family transcriptional regulator"/>
    <property type="match status" value="1"/>
</dbReference>
<reference evidence="6" key="1">
    <citation type="submission" date="2016-01" db="EMBL/GenBank/DDBJ databases">
        <title>Complete genome of Planococcus rifietoensis type strain M8.</title>
        <authorList>
            <person name="See-Too W.S."/>
        </authorList>
    </citation>
    <scope>NUCLEOTIDE SEQUENCE [LARGE SCALE GENOMIC DNA]</scope>
    <source>
        <strain evidence="6">M8</strain>
    </source>
</reference>
<sequence length="293" mass="33307">MELRVLRYFIAVAKEQNISAAAKQLHLSQPTLSRQLKELEAELGTTLFERGNRKITLTEEGLFLFNKAKEIVELTEKTEANLKGTKQEIGGEVYIGGGETEAMRFIATACKELLENHSGIRFHLYSGNADDITDKLENGLLDFGIVIEPMDKQRYDYIKLPATDRWGVLMRKDSPLAQRPFIQPEDLIDKPLLISRQTAVSNEMSGWFGKNIEDLRVVGTYNLIYNAALMVEENIGYALCLDKLVNTGEDSKLCFIPLRPRLEANLNIIWKKHQVFSSAANLFLQQLRIHLHN</sequence>
<dbReference type="PANTHER" id="PTHR30419">
    <property type="entry name" value="HTH-TYPE TRANSCRIPTIONAL REGULATOR YBHD"/>
    <property type="match status" value="1"/>
</dbReference>
<dbReference type="GO" id="GO:0005829">
    <property type="term" value="C:cytosol"/>
    <property type="evidence" value="ECO:0007669"/>
    <property type="project" value="TreeGrafter"/>
</dbReference>
<dbReference type="GO" id="GO:0003700">
    <property type="term" value="F:DNA-binding transcription factor activity"/>
    <property type="evidence" value="ECO:0007669"/>
    <property type="project" value="InterPro"/>
</dbReference>
<dbReference type="RefSeq" id="WP_058382468.1">
    <property type="nucleotide sequence ID" value="NZ_CP013659.2"/>
</dbReference>
<name>A0A0U2ZEW4_9BACL</name>
<dbReference type="STRING" id="200991.AUC31_11405"/>
<dbReference type="SUPFAM" id="SSF53850">
    <property type="entry name" value="Periplasmic binding protein-like II"/>
    <property type="match status" value="1"/>
</dbReference>
<dbReference type="AlphaFoldDB" id="A0A0U2ZEW4"/>
<dbReference type="InterPro" id="IPR050950">
    <property type="entry name" value="HTH-type_LysR_regulators"/>
</dbReference>
<feature type="domain" description="HTH lysR-type" evidence="5">
    <location>
        <begin position="1"/>
        <end position="58"/>
    </location>
</feature>
<dbReference type="GO" id="GO:0003677">
    <property type="term" value="F:DNA binding"/>
    <property type="evidence" value="ECO:0007669"/>
    <property type="project" value="UniProtKB-KW"/>
</dbReference>
<organism evidence="6 7">
    <name type="scientific">Planococcus rifietoensis</name>
    <dbReference type="NCBI Taxonomy" id="200991"/>
    <lineage>
        <taxon>Bacteria</taxon>
        <taxon>Bacillati</taxon>
        <taxon>Bacillota</taxon>
        <taxon>Bacilli</taxon>
        <taxon>Bacillales</taxon>
        <taxon>Caryophanaceae</taxon>
        <taxon>Planococcus</taxon>
    </lineage>
</organism>
<comment type="similarity">
    <text evidence="1">Belongs to the LysR transcriptional regulatory family.</text>
</comment>
<dbReference type="CDD" id="cd05466">
    <property type="entry name" value="PBP2_LTTR_substrate"/>
    <property type="match status" value="1"/>
</dbReference>
<keyword evidence="2" id="KW-0805">Transcription regulation</keyword>
<evidence type="ECO:0000256" key="4">
    <source>
        <dbReference type="ARBA" id="ARBA00023163"/>
    </source>
</evidence>
<dbReference type="InterPro" id="IPR036388">
    <property type="entry name" value="WH-like_DNA-bd_sf"/>
</dbReference>
<dbReference type="Gene3D" id="3.40.190.290">
    <property type="match status" value="1"/>
</dbReference>
<dbReference type="OrthoDB" id="9803735at2"/>
<dbReference type="EMBL" id="CP013659">
    <property type="protein sequence ID" value="ALS75765.1"/>
    <property type="molecule type" value="Genomic_DNA"/>
</dbReference>